<sequence>MAQTLLCAVPGNMATLPEPTTARHMALAPDIGRVIAARRLMMRKVAPRDDADYGRAAQSAWIANYTNPVSADVDIRQTDRWTHVLTPANAQNCTLHYIHGGGLVYYDALDFLPMLTRLAAGSGARIMVHGYAKMPENTADTCLSPLIARIMSALNPDGRDIVIGDSIGGLVALHIAAGPVRDRVQGAVLVYPVLSLSTIFPSYSDFATGLFLDAEVMLWFRRLWADWFVQHGTDPLAMARLPCPVTIFAAPCDILADEARAFAQCHPKADLHWLQGQGHDALLYAGRVQSADVALTQVAEHLKTLVKGNDK</sequence>
<proteinExistence type="predicted"/>
<feature type="domain" description="Alpha/beta hydrolase fold-3" evidence="2">
    <location>
        <begin position="97"/>
        <end position="266"/>
    </location>
</feature>
<keyword evidence="4" id="KW-1185">Reference proteome</keyword>
<organism evidence="3 4">
    <name type="scientific">Puniceibacterium sediminis</name>
    <dbReference type="NCBI Taxonomy" id="1608407"/>
    <lineage>
        <taxon>Bacteria</taxon>
        <taxon>Pseudomonadati</taxon>
        <taxon>Pseudomonadota</taxon>
        <taxon>Alphaproteobacteria</taxon>
        <taxon>Rhodobacterales</taxon>
        <taxon>Paracoccaceae</taxon>
        <taxon>Puniceibacterium</taxon>
    </lineage>
</organism>
<dbReference type="SUPFAM" id="SSF53474">
    <property type="entry name" value="alpha/beta-Hydrolases"/>
    <property type="match status" value="1"/>
</dbReference>
<keyword evidence="1" id="KW-0378">Hydrolase</keyword>
<dbReference type="PANTHER" id="PTHR48081">
    <property type="entry name" value="AB HYDROLASE SUPERFAMILY PROTEIN C4A8.06C"/>
    <property type="match status" value="1"/>
</dbReference>
<dbReference type="GO" id="GO:0016787">
    <property type="term" value="F:hydrolase activity"/>
    <property type="evidence" value="ECO:0007669"/>
    <property type="project" value="UniProtKB-KW"/>
</dbReference>
<evidence type="ECO:0000313" key="3">
    <source>
        <dbReference type="EMBL" id="SNR74495.1"/>
    </source>
</evidence>
<dbReference type="OrthoDB" id="9806180at2"/>
<dbReference type="EMBL" id="FZNN01000020">
    <property type="protein sequence ID" value="SNR74495.1"/>
    <property type="molecule type" value="Genomic_DNA"/>
</dbReference>
<dbReference type="Gene3D" id="3.40.50.1820">
    <property type="entry name" value="alpha/beta hydrolase"/>
    <property type="match status" value="1"/>
</dbReference>
<dbReference type="Pfam" id="PF07859">
    <property type="entry name" value="Abhydrolase_3"/>
    <property type="match status" value="1"/>
</dbReference>
<gene>
    <name evidence="3" type="ORF">SAMN06265370_12015</name>
</gene>
<accession>A0A238YTM2</accession>
<name>A0A238YTM2_9RHOB</name>
<evidence type="ECO:0000256" key="1">
    <source>
        <dbReference type="ARBA" id="ARBA00022801"/>
    </source>
</evidence>
<protein>
    <submittedName>
        <fullName evidence="3">Acetyl esterase/lipase</fullName>
    </submittedName>
</protein>
<dbReference type="Proteomes" id="UP000198417">
    <property type="component" value="Unassembled WGS sequence"/>
</dbReference>
<evidence type="ECO:0000259" key="2">
    <source>
        <dbReference type="Pfam" id="PF07859"/>
    </source>
</evidence>
<dbReference type="PANTHER" id="PTHR48081:SF8">
    <property type="entry name" value="ALPHA_BETA HYDROLASE FOLD-3 DOMAIN-CONTAINING PROTEIN-RELATED"/>
    <property type="match status" value="1"/>
</dbReference>
<evidence type="ECO:0000313" key="4">
    <source>
        <dbReference type="Proteomes" id="UP000198417"/>
    </source>
</evidence>
<dbReference type="AlphaFoldDB" id="A0A238YTM2"/>
<dbReference type="InterPro" id="IPR050300">
    <property type="entry name" value="GDXG_lipolytic_enzyme"/>
</dbReference>
<dbReference type="RefSeq" id="WP_089272919.1">
    <property type="nucleotide sequence ID" value="NZ_FZNN01000020.1"/>
</dbReference>
<reference evidence="3 4" key="1">
    <citation type="submission" date="2017-06" db="EMBL/GenBank/DDBJ databases">
        <authorList>
            <person name="Kim H.J."/>
            <person name="Triplett B.A."/>
        </authorList>
    </citation>
    <scope>NUCLEOTIDE SEQUENCE [LARGE SCALE GENOMIC DNA]</scope>
    <source>
        <strain evidence="3 4">DSM 29052</strain>
    </source>
</reference>
<dbReference type="InterPro" id="IPR029058">
    <property type="entry name" value="AB_hydrolase_fold"/>
</dbReference>
<dbReference type="InterPro" id="IPR013094">
    <property type="entry name" value="AB_hydrolase_3"/>
</dbReference>